<accession>A0A1G8QT05</accession>
<dbReference type="GO" id="GO:0008233">
    <property type="term" value="F:peptidase activity"/>
    <property type="evidence" value="ECO:0007669"/>
    <property type="project" value="UniProtKB-KW"/>
</dbReference>
<dbReference type="AlphaFoldDB" id="A0A1G8QT05"/>
<keyword evidence="3" id="KW-0227">DNA damage</keyword>
<keyword evidence="4 8" id="KW-0378">Hydrolase</keyword>
<evidence type="ECO:0000256" key="7">
    <source>
        <dbReference type="ARBA" id="ARBA00023239"/>
    </source>
</evidence>
<dbReference type="PANTHER" id="PTHR13604:SF0">
    <property type="entry name" value="ABASIC SITE PROCESSING PROTEIN HMCES"/>
    <property type="match status" value="1"/>
</dbReference>
<proteinExistence type="inferred from homology"/>
<dbReference type="GO" id="GO:0016829">
    <property type="term" value="F:lyase activity"/>
    <property type="evidence" value="ECO:0007669"/>
    <property type="project" value="UniProtKB-KW"/>
</dbReference>
<evidence type="ECO:0000256" key="4">
    <source>
        <dbReference type="ARBA" id="ARBA00022801"/>
    </source>
</evidence>
<keyword evidence="7" id="KW-0456">Lyase</keyword>
<evidence type="ECO:0000313" key="10">
    <source>
        <dbReference type="Proteomes" id="UP000199340"/>
    </source>
</evidence>
<dbReference type="STRING" id="490829.SAMN05421850_10868"/>
<comment type="similarity">
    <text evidence="1 8">Belongs to the SOS response-associated peptidase family.</text>
</comment>
<dbReference type="PANTHER" id="PTHR13604">
    <property type="entry name" value="DC12-RELATED"/>
    <property type="match status" value="1"/>
</dbReference>
<dbReference type="InterPro" id="IPR036590">
    <property type="entry name" value="SRAP-like"/>
</dbReference>
<organism evidence="9 10">
    <name type="scientific">Lutimaribacter saemankumensis</name>
    <dbReference type="NCBI Taxonomy" id="490829"/>
    <lineage>
        <taxon>Bacteria</taxon>
        <taxon>Pseudomonadati</taxon>
        <taxon>Pseudomonadota</taxon>
        <taxon>Alphaproteobacteria</taxon>
        <taxon>Rhodobacterales</taxon>
        <taxon>Roseobacteraceae</taxon>
        <taxon>Lutimaribacter</taxon>
    </lineage>
</organism>
<dbReference type="EMBL" id="FNEB01000008">
    <property type="protein sequence ID" value="SDJ07485.1"/>
    <property type="molecule type" value="Genomic_DNA"/>
</dbReference>
<reference evidence="9 10" key="1">
    <citation type="submission" date="2016-10" db="EMBL/GenBank/DDBJ databases">
        <authorList>
            <person name="de Groot N.N."/>
        </authorList>
    </citation>
    <scope>NUCLEOTIDE SEQUENCE [LARGE SCALE GENOMIC DNA]</scope>
    <source>
        <strain evidence="9 10">DSM 28010</strain>
    </source>
</reference>
<evidence type="ECO:0000256" key="6">
    <source>
        <dbReference type="ARBA" id="ARBA00023125"/>
    </source>
</evidence>
<evidence type="ECO:0000256" key="5">
    <source>
        <dbReference type="ARBA" id="ARBA00023124"/>
    </source>
</evidence>
<evidence type="ECO:0000313" key="9">
    <source>
        <dbReference type="EMBL" id="SDJ07485.1"/>
    </source>
</evidence>
<keyword evidence="2 8" id="KW-0645">Protease</keyword>
<dbReference type="Pfam" id="PF02586">
    <property type="entry name" value="SRAP"/>
    <property type="match status" value="1"/>
</dbReference>
<dbReference type="RefSeq" id="WP_090029463.1">
    <property type="nucleotide sequence ID" value="NZ_FNEB01000008.1"/>
</dbReference>
<dbReference type="InterPro" id="IPR003738">
    <property type="entry name" value="SRAP"/>
</dbReference>
<dbReference type="GO" id="GO:0006508">
    <property type="term" value="P:proteolysis"/>
    <property type="evidence" value="ECO:0007669"/>
    <property type="project" value="UniProtKB-KW"/>
</dbReference>
<protein>
    <recommendedName>
        <fullName evidence="8">Abasic site processing protein</fullName>
        <ecNumber evidence="8">3.4.-.-</ecNumber>
    </recommendedName>
</protein>
<keyword evidence="6" id="KW-0238">DNA-binding</keyword>
<gene>
    <name evidence="9" type="ORF">SAMN05421850_10868</name>
</gene>
<sequence>MCGRFALTLPPDAMAQLFNATLANDLPDVPDYNICPTTRVFSVVSGEGGRRIGAMRWGFLPHWYKSPTDGPLLINARAETIADKPAFRSAVRKRRCLIPADGFYEWEKNGDGQRLPWYVTRSDGQPMIFAAVWQMWGPEEARMPTCAIVTTEASADISAIHHRQPVILEPDQWGLWLGEEGTGAAKCLQAAPEGSLTAWRVDPRVNSNRAEGPDLIRPLASV</sequence>
<dbReference type="SUPFAM" id="SSF143081">
    <property type="entry name" value="BB1717-like"/>
    <property type="match status" value="1"/>
</dbReference>
<dbReference type="GO" id="GO:0003697">
    <property type="term" value="F:single-stranded DNA binding"/>
    <property type="evidence" value="ECO:0007669"/>
    <property type="project" value="InterPro"/>
</dbReference>
<evidence type="ECO:0000256" key="2">
    <source>
        <dbReference type="ARBA" id="ARBA00022670"/>
    </source>
</evidence>
<keyword evidence="5" id="KW-0190">Covalent protein-DNA linkage</keyword>
<evidence type="ECO:0000256" key="3">
    <source>
        <dbReference type="ARBA" id="ARBA00022763"/>
    </source>
</evidence>
<dbReference type="OrthoDB" id="9782620at2"/>
<dbReference type="Gene3D" id="3.90.1680.10">
    <property type="entry name" value="SOS response associated peptidase-like"/>
    <property type="match status" value="1"/>
</dbReference>
<name>A0A1G8QT05_9RHOB</name>
<dbReference type="EC" id="3.4.-.-" evidence="8"/>
<evidence type="ECO:0000256" key="1">
    <source>
        <dbReference type="ARBA" id="ARBA00008136"/>
    </source>
</evidence>
<keyword evidence="10" id="KW-1185">Reference proteome</keyword>
<evidence type="ECO:0000256" key="8">
    <source>
        <dbReference type="RuleBase" id="RU364100"/>
    </source>
</evidence>
<dbReference type="Proteomes" id="UP000199340">
    <property type="component" value="Unassembled WGS sequence"/>
</dbReference>
<dbReference type="GO" id="GO:0106300">
    <property type="term" value="P:protein-DNA covalent cross-linking repair"/>
    <property type="evidence" value="ECO:0007669"/>
    <property type="project" value="InterPro"/>
</dbReference>